<dbReference type="RefSeq" id="WP_092694631.1">
    <property type="nucleotide sequence ID" value="NZ_FNBK01000016.1"/>
</dbReference>
<protein>
    <submittedName>
        <fullName evidence="2">Uncharacterized protein</fullName>
    </submittedName>
</protein>
<dbReference type="Proteomes" id="UP000199076">
    <property type="component" value="Unassembled WGS sequence"/>
</dbReference>
<accession>A0A1G7RTI4</accession>
<keyword evidence="3" id="KW-1185">Reference proteome</keyword>
<name>A0A1G7RTI4_9EURY</name>
<dbReference type="AlphaFoldDB" id="A0A1G7RTI4"/>
<feature type="compositionally biased region" description="Acidic residues" evidence="1">
    <location>
        <begin position="41"/>
        <end position="61"/>
    </location>
</feature>
<gene>
    <name evidence="2" type="ORF">SAMN05216218_11623</name>
</gene>
<feature type="region of interest" description="Disordered" evidence="1">
    <location>
        <begin position="34"/>
        <end position="87"/>
    </location>
</feature>
<evidence type="ECO:0000313" key="3">
    <source>
        <dbReference type="Proteomes" id="UP000199076"/>
    </source>
</evidence>
<dbReference type="EMBL" id="FNBK01000016">
    <property type="protein sequence ID" value="SDG13994.1"/>
    <property type="molecule type" value="Genomic_DNA"/>
</dbReference>
<evidence type="ECO:0000256" key="1">
    <source>
        <dbReference type="SAM" id="MobiDB-lite"/>
    </source>
</evidence>
<proteinExistence type="predicted"/>
<evidence type="ECO:0000313" key="2">
    <source>
        <dbReference type="EMBL" id="SDG13994.1"/>
    </source>
</evidence>
<organism evidence="2 3">
    <name type="scientific">Halorientalis regularis</name>
    <dbReference type="NCBI Taxonomy" id="660518"/>
    <lineage>
        <taxon>Archaea</taxon>
        <taxon>Methanobacteriati</taxon>
        <taxon>Methanobacteriota</taxon>
        <taxon>Stenosarchaea group</taxon>
        <taxon>Halobacteria</taxon>
        <taxon>Halobacteriales</taxon>
        <taxon>Haloarculaceae</taxon>
        <taxon>Halorientalis</taxon>
    </lineage>
</organism>
<sequence>MSDDSDGRQASRTESYRRRDVLGALGAAGALALAGCASDGGSDDDGDGGGEDPDDGDDGGDPDSTATSGNADGGRSGGDGGQRVACGSPSFAYRTETFQPSTGDATLQTSVPERASVRKTTGLTAQIYYQNYQTDALSLYATYMPAGTADDAAAGMAGAEDVTDEYDPTVAGTRVVRTASDDGRRVLRALQPADDGYFDVRVTIGERACPEATAVAATEMIDTLRPTG</sequence>
<reference evidence="3" key="1">
    <citation type="submission" date="2016-10" db="EMBL/GenBank/DDBJ databases">
        <authorList>
            <person name="Varghese N."/>
            <person name="Submissions S."/>
        </authorList>
    </citation>
    <scope>NUCLEOTIDE SEQUENCE [LARGE SCALE GENOMIC DNA]</scope>
    <source>
        <strain evidence="3">IBRC-M 10760</strain>
    </source>
</reference>
<feature type="compositionally biased region" description="Gly residues" evidence="1">
    <location>
        <begin position="71"/>
        <end position="81"/>
    </location>
</feature>